<dbReference type="PANTHER" id="PTHR24260">
    <property type="match status" value="1"/>
</dbReference>
<keyword evidence="1" id="KW-0732">Signal</keyword>
<reference evidence="3" key="1">
    <citation type="submission" date="2019-08" db="EMBL/GenBank/DDBJ databases">
        <title>The genome of the North American firefly Photinus pyralis.</title>
        <authorList>
            <consortium name="Photinus pyralis genome working group"/>
            <person name="Fallon T.R."/>
            <person name="Sander Lower S.E."/>
            <person name="Weng J.-K."/>
        </authorList>
    </citation>
    <scope>NUCLEOTIDE SEQUENCE</scope>
    <source>
        <strain evidence="3">TRF0915ILg1</strain>
        <tissue evidence="3">Whole body</tissue>
    </source>
</reference>
<dbReference type="InterPro" id="IPR051333">
    <property type="entry name" value="CLIP_Serine_Protease"/>
</dbReference>
<dbReference type="Proteomes" id="UP000801492">
    <property type="component" value="Unassembled WGS sequence"/>
</dbReference>
<dbReference type="Gene3D" id="2.40.10.10">
    <property type="entry name" value="Trypsin-like serine proteases"/>
    <property type="match status" value="1"/>
</dbReference>
<keyword evidence="4" id="KW-1185">Reference proteome</keyword>
<name>A0A8K0GGT2_IGNLU</name>
<dbReference type="InterPro" id="IPR001254">
    <property type="entry name" value="Trypsin_dom"/>
</dbReference>
<dbReference type="EMBL" id="VTPC01000863">
    <property type="protein sequence ID" value="KAF2904095.1"/>
    <property type="molecule type" value="Genomic_DNA"/>
</dbReference>
<organism evidence="3 4">
    <name type="scientific">Ignelater luminosus</name>
    <name type="common">Cucubano</name>
    <name type="synonym">Pyrophorus luminosus</name>
    <dbReference type="NCBI Taxonomy" id="2038154"/>
    <lineage>
        <taxon>Eukaryota</taxon>
        <taxon>Metazoa</taxon>
        <taxon>Ecdysozoa</taxon>
        <taxon>Arthropoda</taxon>
        <taxon>Hexapoda</taxon>
        <taxon>Insecta</taxon>
        <taxon>Pterygota</taxon>
        <taxon>Neoptera</taxon>
        <taxon>Endopterygota</taxon>
        <taxon>Coleoptera</taxon>
        <taxon>Polyphaga</taxon>
        <taxon>Elateriformia</taxon>
        <taxon>Elateroidea</taxon>
        <taxon>Elateridae</taxon>
        <taxon>Agrypninae</taxon>
        <taxon>Pyrophorini</taxon>
        <taxon>Ignelater</taxon>
    </lineage>
</organism>
<dbReference type="AlphaFoldDB" id="A0A8K0GGT2"/>
<accession>A0A8K0GGT2</accession>
<protein>
    <recommendedName>
        <fullName evidence="2">Peptidase S1 domain-containing protein</fullName>
    </recommendedName>
</protein>
<evidence type="ECO:0000259" key="2">
    <source>
        <dbReference type="PROSITE" id="PS50240"/>
    </source>
</evidence>
<dbReference type="GO" id="GO:0004252">
    <property type="term" value="F:serine-type endopeptidase activity"/>
    <property type="evidence" value="ECO:0007669"/>
    <property type="project" value="InterPro"/>
</dbReference>
<proteinExistence type="predicted"/>
<dbReference type="InterPro" id="IPR009003">
    <property type="entry name" value="Peptidase_S1_PA"/>
</dbReference>
<feature type="chain" id="PRO_5035438711" description="Peptidase S1 domain-containing protein" evidence="1">
    <location>
        <begin position="21"/>
        <end position="455"/>
    </location>
</feature>
<dbReference type="Pfam" id="PF00089">
    <property type="entry name" value="Trypsin"/>
    <property type="match status" value="1"/>
</dbReference>
<feature type="signal peptide" evidence="1">
    <location>
        <begin position="1"/>
        <end position="20"/>
    </location>
</feature>
<dbReference type="PROSITE" id="PS50240">
    <property type="entry name" value="TRYPSIN_DOM"/>
    <property type="match status" value="1"/>
</dbReference>
<dbReference type="PANTHER" id="PTHR24260:SF136">
    <property type="entry name" value="GH08193P-RELATED"/>
    <property type="match status" value="1"/>
</dbReference>
<evidence type="ECO:0000313" key="3">
    <source>
        <dbReference type="EMBL" id="KAF2904095.1"/>
    </source>
</evidence>
<evidence type="ECO:0000256" key="1">
    <source>
        <dbReference type="SAM" id="SignalP"/>
    </source>
</evidence>
<dbReference type="InterPro" id="IPR043504">
    <property type="entry name" value="Peptidase_S1_PA_chymotrypsin"/>
</dbReference>
<comment type="caution">
    <text evidence="3">The sequence shown here is derived from an EMBL/GenBank/DDBJ whole genome shotgun (WGS) entry which is preliminary data.</text>
</comment>
<dbReference type="SMART" id="SM00020">
    <property type="entry name" value="Tryp_SPc"/>
    <property type="match status" value="1"/>
</dbReference>
<dbReference type="SUPFAM" id="SSF50494">
    <property type="entry name" value="Trypsin-like serine proteases"/>
    <property type="match status" value="1"/>
</dbReference>
<sequence length="455" mass="51715">MHNVYLLAAFLIYAVKLIDSEWWDVEEEQAKLFFDDGPARIRDYPHIVSVAVQLDKDTASLLCTGTYLTTYDRYPVILTTGSCVKSILEKVDDISKIYVRTNSEYWNCQCGIGRTYAIYATLIHPEYTEHVLPFVGAFSENDVGLIALNSVWEGVYNKLAAKYPVQLASQESWSIKRVLTLGWGYSEKSSSASAELRKAENLLILSPEACKKFYTEYFPKNSYCVGSEQQPGKGPCSHDQGAPMLTATKVKVESEESQTVDIKFYLMGIASTAPRCGDPRKPVIVVNITQYAPFIQNLTWIGATAKESYESELFSSVEALTEWQCQSTDEKPKQFMCCKKMLKLLICFGWQPEPDGKIWFYGELQFSREKKVPRKKEKPNITGISCRKIGGRNMSKCCVTDSYICFKWQQHSERTGIIWWSFPGSYSSWWSRLDSGDNDNDDGPGNGRKINYLKH</sequence>
<dbReference type="OrthoDB" id="546450at2759"/>
<dbReference type="GO" id="GO:0006508">
    <property type="term" value="P:proteolysis"/>
    <property type="evidence" value="ECO:0007669"/>
    <property type="project" value="InterPro"/>
</dbReference>
<feature type="domain" description="Peptidase S1" evidence="2">
    <location>
        <begin position="17"/>
        <end position="306"/>
    </location>
</feature>
<evidence type="ECO:0000313" key="4">
    <source>
        <dbReference type="Proteomes" id="UP000801492"/>
    </source>
</evidence>
<gene>
    <name evidence="3" type="ORF">ILUMI_02080</name>
</gene>